<accession>O48681</accession>
<feature type="compositionally biased region" description="Polar residues" evidence="1">
    <location>
        <begin position="112"/>
        <end position="122"/>
    </location>
</feature>
<keyword evidence="2" id="KW-1133">Transmembrane helix</keyword>
<name>O48681_ARATH</name>
<dbReference type="GO" id="GO:1903409">
    <property type="term" value="P:reactive oxygen species biosynthetic process"/>
    <property type="evidence" value="ECO:0000314"/>
    <property type="project" value="TAIR"/>
</dbReference>
<keyword evidence="2" id="KW-0472">Membrane</keyword>
<sequence length="178" mass="19730">MRRNLEGIGEKAPKLGLFRALHVMPRQKPLNSNEKECPFIERLSLVSAGPMAVSIVSSIIFFLLFIILSQYVDGNGFAAQMEHRKLGGPKKTMTMRRNLEENGRQGSKIATPGSTSRHSGQKNIEKEPSKTIYGHQLRPDQIKRGSPCKIYTRCKHSSSLPQPPPLPSSSIDTQGLGH</sequence>
<keyword evidence="2" id="KW-0812">Transmembrane</keyword>
<reference evidence="3" key="1">
    <citation type="submission" date="1998-02" db="EMBL/GenBank/DDBJ databases">
        <authorList>
            <person name="Federspiel N.A."/>
            <person name="Palm C.J."/>
            <person name="Conway A.B."/>
            <person name="Kurtz D.B."/>
            <person name="Conway A.R."/>
            <person name="Au M."/>
            <person name="Araujo R."/>
            <person name="Buehler E."/>
            <person name="Dewar K."/>
            <person name="Feng J."/>
            <person name="Kim C."/>
            <person name="Li Y."/>
            <person name="Oji O."/>
            <person name="Osborne B.I."/>
            <person name="Shinn P."/>
            <person name="Sun H."/>
            <person name="Toriumi M."/>
            <person name="Vysotskaia V.S."/>
            <person name="Yu G."/>
            <person name="Ecker J."/>
            <person name="Theologis A."/>
            <person name="Davis R.W."/>
        </authorList>
    </citation>
    <scope>NUCLEOTIDE SEQUENCE</scope>
</reference>
<protein>
    <submittedName>
        <fullName evidence="3">F3I6.7 protein</fullName>
    </submittedName>
</protein>
<proteinExistence type="predicted"/>
<dbReference type="PIR" id="T00644">
    <property type="entry name" value="T00644"/>
</dbReference>
<dbReference type="EMBL" id="AC002396">
    <property type="protein sequence ID" value="AAC00574.1"/>
    <property type="molecule type" value="Genomic_DNA"/>
</dbReference>
<dbReference type="ExpressionAtlas" id="O48681">
    <property type="expression patterns" value="baseline and differential"/>
</dbReference>
<evidence type="ECO:0000256" key="1">
    <source>
        <dbReference type="SAM" id="MobiDB-lite"/>
    </source>
</evidence>
<feature type="transmembrane region" description="Helical" evidence="2">
    <location>
        <begin position="51"/>
        <end position="72"/>
    </location>
</feature>
<dbReference type="AlphaFoldDB" id="O48681"/>
<organism evidence="3">
    <name type="scientific">Arabidopsis thaliana</name>
    <name type="common">Mouse-ear cress</name>
    <dbReference type="NCBI Taxonomy" id="3702"/>
    <lineage>
        <taxon>Eukaryota</taxon>
        <taxon>Viridiplantae</taxon>
        <taxon>Streptophyta</taxon>
        <taxon>Embryophyta</taxon>
        <taxon>Tracheophyta</taxon>
        <taxon>Spermatophyta</taxon>
        <taxon>Magnoliopsida</taxon>
        <taxon>eudicotyledons</taxon>
        <taxon>Gunneridae</taxon>
        <taxon>Pentapetalae</taxon>
        <taxon>rosids</taxon>
        <taxon>malvids</taxon>
        <taxon>Brassicales</taxon>
        <taxon>Brassicaceae</taxon>
        <taxon>Camelineae</taxon>
        <taxon>Arabidopsis</taxon>
    </lineage>
</organism>
<feature type="region of interest" description="Disordered" evidence="1">
    <location>
        <begin position="100"/>
        <end position="178"/>
    </location>
</feature>
<gene>
    <name evidence="3" type="primary">F3I6.7</name>
</gene>
<evidence type="ECO:0000313" key="3">
    <source>
        <dbReference type="EMBL" id="AAC00574.1"/>
    </source>
</evidence>
<dbReference type="TAIR" id="AT1G24145"/>
<evidence type="ECO:0000256" key="2">
    <source>
        <dbReference type="SAM" id="Phobius"/>
    </source>
</evidence>
<reference key="2">
    <citation type="journal article" date="2000" name="Nature">
        <title>Sequence and analysis of chromosome 1 of the plant Arabidopsis thaliana.</title>
        <authorList>
            <person name="Theologis A."/>
            <person name="Ecker J.R."/>
            <person name="Palm C.J."/>
            <person name="Federspiel N.A."/>
            <person name="Kaul S."/>
            <person name="White O."/>
            <person name="Alonso J."/>
            <person name="Altafi H."/>
            <person name="Araujo R."/>
            <person name="Bowman C.L."/>
            <person name="Brooks S.Y."/>
            <person name="Buehler E."/>
            <person name="Chan A."/>
            <person name="Chao Q."/>
            <person name="Chen H."/>
            <person name="Cheuk R.F."/>
            <person name="Chin C.W."/>
            <person name="Chung M.K."/>
            <person name="Conn L."/>
            <person name="Conway A.B."/>
            <person name="Conway A.R."/>
            <person name="Creasy T.H."/>
            <person name="Dewar K."/>
            <person name="Dunn P."/>
            <person name="Etgu P."/>
            <person name="Feldblyum T.V."/>
            <person name="Feng J."/>
            <person name="Fong B."/>
            <person name="Fujii C.Y."/>
            <person name="Gill J.E."/>
            <person name="Goldsmith A.D."/>
            <person name="Haas B."/>
            <person name="Hansen N.F."/>
            <person name="Hughes B."/>
            <person name="Huizar L."/>
            <person name="Hunter J.L."/>
            <person name="Jenkins J."/>
            <person name="Johnson-Hopson C."/>
            <person name="Khan S."/>
            <person name="Khaykin E."/>
            <person name="Kim C.J."/>
            <person name="Koo H.L."/>
            <person name="Kremenetskaia I."/>
            <person name="Kurtz D.B."/>
            <person name="Kwan A."/>
            <person name="Lam B."/>
            <person name="Langin-Hooper S."/>
            <person name="Lee A."/>
            <person name="Lee J.M."/>
            <person name="Lenz C.A."/>
            <person name="Li J.H."/>
            <person name="Li Y."/>
            <person name="Lin X."/>
            <person name="Liu S.X."/>
            <person name="Liu Z.A."/>
            <person name="Luros J.S."/>
            <person name="Maiti R."/>
            <person name="Marziali A."/>
            <person name="Militscher J."/>
            <person name="Miranda M."/>
            <person name="Nguyen M."/>
            <person name="Nierman W.C."/>
            <person name="Osborne B.I."/>
            <person name="Pai G."/>
            <person name="Peterson J."/>
            <person name="Pham P.K."/>
            <person name="Rizzo M."/>
            <person name="Rooney T."/>
            <person name="Rowley D."/>
            <person name="Sakano H."/>
            <person name="Salzberg S.L."/>
            <person name="Schwartz J.R."/>
            <person name="Shinn P."/>
            <person name="Southwick A.M."/>
            <person name="Sun H."/>
            <person name="Tallon L.J."/>
            <person name="Tambunga G."/>
            <person name="Toriumi M.J."/>
            <person name="Town C.D."/>
            <person name="Utterback T."/>
            <person name="Van Aken S."/>
            <person name="Vaysberg M."/>
            <person name="Vysotskaia V.S."/>
            <person name="Walker M."/>
            <person name="Wu D."/>
            <person name="Yu G."/>
            <person name="Fraser C.M."/>
            <person name="Venter J.C."/>
            <person name="Davis R.W."/>
        </authorList>
    </citation>
    <scope>NUCLEOTIDE SEQUENCE [LARGE SCALE GENOMIC DNA]</scope>
    <source>
        <strain>cv. Columbia</strain>
    </source>
</reference>